<dbReference type="EMBL" id="AZHD01000004">
    <property type="protein sequence ID" value="OAA64232.1"/>
    <property type="molecule type" value="Genomic_DNA"/>
</dbReference>
<feature type="region of interest" description="Disordered" evidence="11">
    <location>
        <begin position="341"/>
        <end position="371"/>
    </location>
</feature>
<dbReference type="FunFam" id="3.10.290.10:FF:000025">
    <property type="entry name" value="30S ribosomal subunit S4"/>
    <property type="match status" value="1"/>
</dbReference>
<feature type="compositionally biased region" description="Acidic residues" evidence="11">
    <location>
        <begin position="210"/>
        <end position="221"/>
    </location>
</feature>
<keyword evidence="4 10" id="KW-0694">RNA-binding</keyword>
<evidence type="ECO:0000256" key="1">
    <source>
        <dbReference type="ARBA" id="ARBA00004173"/>
    </source>
</evidence>
<evidence type="ECO:0000256" key="9">
    <source>
        <dbReference type="ARBA" id="ARBA00071419"/>
    </source>
</evidence>
<evidence type="ECO:0000256" key="11">
    <source>
        <dbReference type="SAM" id="MobiDB-lite"/>
    </source>
</evidence>
<feature type="domain" description="RNA-binding S4" evidence="12">
    <location>
        <begin position="121"/>
        <end position="184"/>
    </location>
</feature>
<evidence type="ECO:0000313" key="14">
    <source>
        <dbReference type="Proteomes" id="UP000076874"/>
    </source>
</evidence>
<dbReference type="InterPro" id="IPR036986">
    <property type="entry name" value="S4_RNA-bd_sf"/>
</dbReference>
<dbReference type="SMART" id="SM00363">
    <property type="entry name" value="S4"/>
    <property type="match status" value="1"/>
</dbReference>
<evidence type="ECO:0000256" key="7">
    <source>
        <dbReference type="ARBA" id="ARBA00023274"/>
    </source>
</evidence>
<evidence type="ECO:0000256" key="2">
    <source>
        <dbReference type="ARBA" id="ARBA00007465"/>
    </source>
</evidence>
<name>A0A162J623_9HYPO</name>
<dbReference type="CDD" id="cd00165">
    <property type="entry name" value="S4"/>
    <property type="match status" value="1"/>
</dbReference>
<dbReference type="PANTHER" id="PTHR11831:SF4">
    <property type="entry name" value="SMALL RIBOSOMAL SUBUNIT PROTEIN US4M"/>
    <property type="match status" value="1"/>
</dbReference>
<keyword evidence="5" id="KW-0689">Ribosomal protein</keyword>
<dbReference type="PROSITE" id="PS50889">
    <property type="entry name" value="S4"/>
    <property type="match status" value="1"/>
</dbReference>
<dbReference type="AlphaFoldDB" id="A0A162J623"/>
<evidence type="ECO:0000256" key="10">
    <source>
        <dbReference type="PROSITE-ProRule" id="PRU00182"/>
    </source>
</evidence>
<dbReference type="GO" id="GO:0042274">
    <property type="term" value="P:ribosomal small subunit biogenesis"/>
    <property type="evidence" value="ECO:0007669"/>
    <property type="project" value="TreeGrafter"/>
</dbReference>
<dbReference type="Gene3D" id="3.10.290.10">
    <property type="entry name" value="RNA-binding S4 domain"/>
    <property type="match status" value="1"/>
</dbReference>
<dbReference type="SUPFAM" id="SSF55174">
    <property type="entry name" value="Alpha-L RNA-binding motif"/>
    <property type="match status" value="1"/>
</dbReference>
<evidence type="ECO:0000256" key="3">
    <source>
        <dbReference type="ARBA" id="ARBA00022730"/>
    </source>
</evidence>
<dbReference type="InterPro" id="IPR022801">
    <property type="entry name" value="Ribosomal_uS4"/>
</dbReference>
<keyword evidence="14" id="KW-1185">Reference proteome</keyword>
<dbReference type="InterPro" id="IPR018079">
    <property type="entry name" value="Ribosomal_uS4_CS"/>
</dbReference>
<evidence type="ECO:0000256" key="6">
    <source>
        <dbReference type="ARBA" id="ARBA00023128"/>
    </source>
</evidence>
<dbReference type="InterPro" id="IPR002942">
    <property type="entry name" value="S4_RNA-bd"/>
</dbReference>
<accession>A0A162J623</accession>
<feature type="region of interest" description="Disordered" evidence="11">
    <location>
        <begin position="73"/>
        <end position="100"/>
    </location>
</feature>
<proteinExistence type="inferred from homology"/>
<dbReference type="Pfam" id="PF01479">
    <property type="entry name" value="S4"/>
    <property type="match status" value="1"/>
</dbReference>
<reference evidence="13 14" key="1">
    <citation type="journal article" date="2016" name="Genome Biol. Evol.">
        <title>Divergent and convergent evolution of fungal pathogenicity.</title>
        <authorList>
            <person name="Shang Y."/>
            <person name="Xiao G."/>
            <person name="Zheng P."/>
            <person name="Cen K."/>
            <person name="Zhan S."/>
            <person name="Wang C."/>
        </authorList>
    </citation>
    <scope>NUCLEOTIDE SEQUENCE [LARGE SCALE GENOMIC DNA]</scope>
    <source>
        <strain evidence="13 14">RCEF 264</strain>
    </source>
</reference>
<evidence type="ECO:0000256" key="8">
    <source>
        <dbReference type="ARBA" id="ARBA00037226"/>
    </source>
</evidence>
<comment type="function">
    <text evidence="8">Component of the mitochondrial ribosome (mitoribosome), a dedicated translation machinery responsible for the synthesis of mitochondrial genome-encoded proteins, including at least some of the essential transmembrane subunits of the mitochondrial respiratory chain. The mitoribosomes are attached to the mitochondrial inner membrane and translation products are cotranslationally integrated into the membrane.</text>
</comment>
<protein>
    <recommendedName>
        <fullName evidence="9">Small ribosomal subunit protein uS4m</fullName>
    </recommendedName>
</protein>
<dbReference type="Proteomes" id="UP000076874">
    <property type="component" value="Unassembled WGS sequence"/>
</dbReference>
<comment type="similarity">
    <text evidence="2">Belongs to the universal ribosomal protein uS4 family.</text>
</comment>
<dbReference type="GO" id="GO:0005763">
    <property type="term" value="C:mitochondrial small ribosomal subunit"/>
    <property type="evidence" value="ECO:0007669"/>
    <property type="project" value="TreeGrafter"/>
</dbReference>
<dbReference type="GO" id="GO:0003735">
    <property type="term" value="F:structural constituent of ribosome"/>
    <property type="evidence" value="ECO:0007669"/>
    <property type="project" value="TreeGrafter"/>
</dbReference>
<evidence type="ECO:0000256" key="4">
    <source>
        <dbReference type="ARBA" id="ARBA00022884"/>
    </source>
</evidence>
<dbReference type="PANTHER" id="PTHR11831">
    <property type="entry name" value="30S 40S RIBOSOMAL PROTEIN"/>
    <property type="match status" value="1"/>
</dbReference>
<dbReference type="OrthoDB" id="3356781at2759"/>
<comment type="caution">
    <text evidence="13">The sequence shown here is derived from an EMBL/GenBank/DDBJ whole genome shotgun (WGS) entry which is preliminary data.</text>
</comment>
<keyword evidence="3 10" id="KW-0699">rRNA-binding</keyword>
<comment type="subcellular location">
    <subcellularLocation>
        <location evidence="1">Mitochondrion</location>
    </subcellularLocation>
</comment>
<dbReference type="GO" id="GO:0019843">
    <property type="term" value="F:rRNA binding"/>
    <property type="evidence" value="ECO:0007669"/>
    <property type="project" value="UniProtKB-KW"/>
</dbReference>
<keyword evidence="6" id="KW-0496">Mitochondrion</keyword>
<evidence type="ECO:0000259" key="12">
    <source>
        <dbReference type="SMART" id="SM00363"/>
    </source>
</evidence>
<dbReference type="PROSITE" id="PS00632">
    <property type="entry name" value="RIBOSOMAL_S4"/>
    <property type="match status" value="1"/>
</dbReference>
<gene>
    <name evidence="13" type="ORF">SPI_02879</name>
</gene>
<keyword evidence="7" id="KW-0687">Ribonucleoprotein</keyword>
<evidence type="ECO:0000313" key="13">
    <source>
        <dbReference type="EMBL" id="OAA64232.1"/>
    </source>
</evidence>
<organism evidence="13 14">
    <name type="scientific">Niveomyces insectorum RCEF 264</name>
    <dbReference type="NCBI Taxonomy" id="1081102"/>
    <lineage>
        <taxon>Eukaryota</taxon>
        <taxon>Fungi</taxon>
        <taxon>Dikarya</taxon>
        <taxon>Ascomycota</taxon>
        <taxon>Pezizomycotina</taxon>
        <taxon>Sordariomycetes</taxon>
        <taxon>Hypocreomycetidae</taxon>
        <taxon>Hypocreales</taxon>
        <taxon>Cordycipitaceae</taxon>
        <taxon>Niveomyces</taxon>
    </lineage>
</organism>
<evidence type="ECO:0000256" key="5">
    <source>
        <dbReference type="ARBA" id="ARBA00022980"/>
    </source>
</evidence>
<dbReference type="STRING" id="1081102.A0A162J623"/>
<feature type="region of interest" description="Disordered" evidence="11">
    <location>
        <begin position="199"/>
        <end position="252"/>
    </location>
</feature>
<sequence>MKFRRTFRLHGLRRANMYVPFVSYKTFFQQKWIAKALARGYHGEHIKERQWERMFSRRLASVVNMQPQYMAQHDGAEQAAGRGRGINPGPGQRVPSQEAKNELGRRLTTPYMHMTFAPMERRLDIAVFRALFASSARQARQFVVHGAVTVNGKKMIYPGYLLNPGDLFQVDVERVLYATGAKKPTRRVEMRKWLAKTAEAKKQQASTNNEETEAAGSEDDAAAAADAPGKEDSDPATDAAANKAAKAAARRQREVTRELPYLGARIKWLLTDASQDMTVWHKKELRRFVRSARKWLIKAGVYTDAETTAIRTGMNAMLPLQPSPDVIDHLADLLNALPALDEQQGQDKTKTEGDAAGPVESGKPKKEKKRVVITAEDRARFRALLERDAENPIDRTKPYATPWRPRPYMAPFVFIPQYLEVNQNICAAVYLRHPVARPGHAEVPTPFPIDINQLAFNWYLRRH</sequence>